<comment type="caution">
    <text evidence="2">The sequence shown here is derived from an EMBL/GenBank/DDBJ whole genome shotgun (WGS) entry which is preliminary data.</text>
</comment>
<dbReference type="EMBL" id="JAGKQH010000007">
    <property type="protein sequence ID" value="KAG6594852.1"/>
    <property type="molecule type" value="Genomic_DNA"/>
</dbReference>
<dbReference type="Proteomes" id="UP000685013">
    <property type="component" value="Chromosome 7"/>
</dbReference>
<evidence type="ECO:0000313" key="3">
    <source>
        <dbReference type="Proteomes" id="UP000685013"/>
    </source>
</evidence>
<gene>
    <name evidence="2" type="ORF">SDJN03_11405</name>
</gene>
<evidence type="ECO:0000256" key="1">
    <source>
        <dbReference type="SAM" id="MobiDB-lite"/>
    </source>
</evidence>
<dbReference type="AlphaFoldDB" id="A0AAV6N9A1"/>
<accession>A0AAV6N9A1</accession>
<sequence>MYAKCGDPVVFNRMMLKNISTWNDLISLYMQSGHSFLEFDDFRDGSCSCQDYCLKRGLFYKITTLPDLPDTGLENYGQSIPIRPDLPSPCSDLSSREQVAARMEITNASAGVTFGAGSLACASHGLAALLASALVNTQLLAQEPLGARLIKPGMKGNSPTQCSSCTPLDAEEDGDDDEDGDGDLSEGEDEEDLSSEGDEYANNLNGNNKSNSKKSQEGAAGGAEENGEDEEEFDGEDQDDDGDDDDDNDDGDDDDEDDDGEDDDDGGEDEDEVADEDEDEEEDEDEDEEALQPPKKRKK</sequence>
<evidence type="ECO:0008006" key="4">
    <source>
        <dbReference type="Google" id="ProtNLM"/>
    </source>
</evidence>
<reference evidence="2 3" key="1">
    <citation type="journal article" date="2021" name="Hortic Res">
        <title>The domestication of Cucurbita argyrosperma as revealed by the genome of its wild relative.</title>
        <authorList>
            <person name="Barrera-Redondo J."/>
            <person name="Sanchez-de la Vega G."/>
            <person name="Aguirre-Liguori J.A."/>
            <person name="Castellanos-Morales G."/>
            <person name="Gutierrez-Guerrero Y.T."/>
            <person name="Aguirre-Dugua X."/>
            <person name="Aguirre-Planter E."/>
            <person name="Tenaillon M.I."/>
            <person name="Lira-Saade R."/>
            <person name="Eguiarte L.E."/>
        </authorList>
    </citation>
    <scope>NUCLEOTIDE SEQUENCE [LARGE SCALE GENOMIC DNA]</scope>
    <source>
        <strain evidence="2">JBR-2021</strain>
    </source>
</reference>
<feature type="compositionally biased region" description="Polar residues" evidence="1">
    <location>
        <begin position="157"/>
        <end position="166"/>
    </location>
</feature>
<name>A0AAV6N9A1_9ROSI</name>
<feature type="region of interest" description="Disordered" evidence="1">
    <location>
        <begin position="151"/>
        <end position="299"/>
    </location>
</feature>
<organism evidence="2 3">
    <name type="scientific">Cucurbita argyrosperma subsp. sororia</name>
    <dbReference type="NCBI Taxonomy" id="37648"/>
    <lineage>
        <taxon>Eukaryota</taxon>
        <taxon>Viridiplantae</taxon>
        <taxon>Streptophyta</taxon>
        <taxon>Embryophyta</taxon>
        <taxon>Tracheophyta</taxon>
        <taxon>Spermatophyta</taxon>
        <taxon>Magnoliopsida</taxon>
        <taxon>eudicotyledons</taxon>
        <taxon>Gunneridae</taxon>
        <taxon>Pentapetalae</taxon>
        <taxon>rosids</taxon>
        <taxon>fabids</taxon>
        <taxon>Cucurbitales</taxon>
        <taxon>Cucurbitaceae</taxon>
        <taxon>Cucurbiteae</taxon>
        <taxon>Cucurbita</taxon>
    </lineage>
</organism>
<keyword evidence="3" id="KW-1185">Reference proteome</keyword>
<feature type="compositionally biased region" description="Acidic residues" evidence="1">
    <location>
        <begin position="169"/>
        <end position="199"/>
    </location>
</feature>
<protein>
    <recommendedName>
        <fullName evidence="4">Phosphopantothenoylcysteine decarboxylase subunit VHS3-like</fullName>
    </recommendedName>
</protein>
<feature type="compositionally biased region" description="Acidic residues" evidence="1">
    <location>
        <begin position="225"/>
        <end position="290"/>
    </location>
</feature>
<evidence type="ECO:0000313" key="2">
    <source>
        <dbReference type="EMBL" id="KAG6594852.1"/>
    </source>
</evidence>
<feature type="non-terminal residue" evidence="2">
    <location>
        <position position="1"/>
    </location>
</feature>
<proteinExistence type="predicted"/>